<sequence length="226" mass="23539">MGKRKPPKKSPSSNQSRGSRFPDLCRALSTNATTVILEAASDQAIAAATAALPKVVNVPVKVALSTEPGKTNSEAFQSVAESPIVNSKSTEAAATVSTYANKPAPNAGTDSWARRSIRRRRSRSPALPAAAVQKATLGNENANWVPVKGKEAAGLVWTVKSSNKSQSTGFEDSVSGSVSVQSEGLTLGLNKIELGDLSSGRLVSNNVAAGNREESGQETYPDFGVE</sequence>
<dbReference type="AlphaFoldDB" id="A0A8S1ZHS3"/>
<accession>A0A8S1ZHS3</accession>
<proteinExistence type="predicted"/>
<name>A0A8S1ZHS3_ARAAE</name>
<feature type="region of interest" description="Disordered" evidence="1">
    <location>
        <begin position="98"/>
        <end position="127"/>
    </location>
</feature>
<keyword evidence="3" id="KW-1185">Reference proteome</keyword>
<evidence type="ECO:0000313" key="2">
    <source>
        <dbReference type="EMBL" id="CAE5959269.1"/>
    </source>
</evidence>
<dbReference type="EMBL" id="LR999451">
    <property type="protein sequence ID" value="CAE5959269.1"/>
    <property type="molecule type" value="Genomic_DNA"/>
</dbReference>
<feature type="region of interest" description="Disordered" evidence="1">
    <location>
        <begin position="1"/>
        <end position="23"/>
    </location>
</feature>
<evidence type="ECO:0000256" key="1">
    <source>
        <dbReference type="SAM" id="MobiDB-lite"/>
    </source>
</evidence>
<organism evidence="2 3">
    <name type="scientific">Arabidopsis arenosa</name>
    <name type="common">Sand rock-cress</name>
    <name type="synonym">Cardaminopsis arenosa</name>
    <dbReference type="NCBI Taxonomy" id="38785"/>
    <lineage>
        <taxon>Eukaryota</taxon>
        <taxon>Viridiplantae</taxon>
        <taxon>Streptophyta</taxon>
        <taxon>Embryophyta</taxon>
        <taxon>Tracheophyta</taxon>
        <taxon>Spermatophyta</taxon>
        <taxon>Magnoliopsida</taxon>
        <taxon>eudicotyledons</taxon>
        <taxon>Gunneridae</taxon>
        <taxon>Pentapetalae</taxon>
        <taxon>rosids</taxon>
        <taxon>malvids</taxon>
        <taxon>Brassicales</taxon>
        <taxon>Brassicaceae</taxon>
        <taxon>Camelineae</taxon>
        <taxon>Arabidopsis</taxon>
    </lineage>
</organism>
<gene>
    <name evidence="2" type="ORF">AARE701A_LOCUS2806</name>
</gene>
<reference evidence="2" key="1">
    <citation type="submission" date="2021-01" db="EMBL/GenBank/DDBJ databases">
        <authorList>
            <person name="Bezrukov I."/>
        </authorList>
    </citation>
    <scope>NUCLEOTIDE SEQUENCE</scope>
</reference>
<dbReference type="Proteomes" id="UP000682877">
    <property type="component" value="Chromosome 1"/>
</dbReference>
<feature type="region of interest" description="Disordered" evidence="1">
    <location>
        <begin position="204"/>
        <end position="226"/>
    </location>
</feature>
<protein>
    <submittedName>
        <fullName evidence="2">Uncharacterized protein</fullName>
    </submittedName>
</protein>
<evidence type="ECO:0000313" key="3">
    <source>
        <dbReference type="Proteomes" id="UP000682877"/>
    </source>
</evidence>